<evidence type="ECO:0000313" key="3">
    <source>
        <dbReference type="Proteomes" id="UP000028524"/>
    </source>
</evidence>
<feature type="compositionally biased region" description="Low complexity" evidence="1">
    <location>
        <begin position="645"/>
        <end position="669"/>
    </location>
</feature>
<proteinExistence type="predicted"/>
<protein>
    <recommendedName>
        <fullName evidence="4">Apopolysialoglycoprotein</fullName>
    </recommendedName>
</protein>
<dbReference type="HOGENOM" id="CLU_011402_0_0_1"/>
<sequence length="720" mass="76543">MAPGTRRANRSGFAEHDDFEGLPVRQWRQEFTNIAPPAPQEQQQAKNDIWSIELFHGMPKDASLLAPHSQELLRAARSGRLYKRPVPVEEEEVDVDGVLGEKLEKKEEEVAEKGFTAKLWKQIPRNVEGSSISHLAKRRKGTVTIASRTVDESVQTPMITRATVRRVDAAGNAYTEDVVLTEGQPVQGEIISTRTEPAPAARTDAAPQLPTPQRRRPPPPKRKSKAGPGRGKKKIKQTIPLPLPAPVAGAAPAAQPAAAAAAVKVEGGEGNNTVPAATDENSNQDTEMADGGDDDEEDDEEGDEGEDGEEEEQPADTSIVKTGEENDKDQEMTDAAAPLDPPVPAEPTIEPTDDALPRPASPLNPLTLNPTLESLPVAPIKIEGSPLKNVMLPSPTDAPKMNLGLPLSVTENAAPLTATESTIAEPPSTIVGDDPEEAADRDVPHVPLPGAPTDDALLPPPPDQVGNIASPKAEDGSEKDHLPEEAAKEDTEMKDDVTEKRPVLEQHDSAMTVDSIRPDDSASVTASLTAPLTEEEPIVEPVPIEEEEAKVSEVASTSLAVVEDPLPVPTAEPAEIVEPAAPAVALVESTVTKEDDVPAPVIEEEIPAVDEEETTNQPATIVEAIEPPVDSPKPQEVSERQPEQPVIAEPSPAAAAPVEEPPAESLLEEQTAKEETKIEPEAEVKEETKEEVKEEAAPSPPAAAQPVAPEPAAAKDAVEE</sequence>
<name>A0A084QTI0_STAC4</name>
<dbReference type="STRING" id="1283841.A0A084QTI0"/>
<gene>
    <name evidence="2" type="ORF">S40285_06706</name>
</gene>
<feature type="compositionally biased region" description="Basic residues" evidence="1">
    <location>
        <begin position="213"/>
        <end position="236"/>
    </location>
</feature>
<feature type="compositionally biased region" description="Low complexity" evidence="1">
    <location>
        <begin position="246"/>
        <end position="263"/>
    </location>
</feature>
<feature type="compositionally biased region" description="Low complexity" evidence="1">
    <location>
        <begin position="361"/>
        <end position="372"/>
    </location>
</feature>
<dbReference type="Proteomes" id="UP000028524">
    <property type="component" value="Unassembled WGS sequence"/>
</dbReference>
<dbReference type="OMA" id="PMPRDSQ"/>
<feature type="compositionally biased region" description="Low complexity" evidence="1">
    <location>
        <begin position="704"/>
        <end position="720"/>
    </location>
</feature>
<feature type="region of interest" description="Disordered" evidence="1">
    <location>
        <begin position="414"/>
        <end position="522"/>
    </location>
</feature>
<feature type="region of interest" description="Disordered" evidence="1">
    <location>
        <begin position="595"/>
        <end position="720"/>
    </location>
</feature>
<evidence type="ECO:0000313" key="2">
    <source>
        <dbReference type="EMBL" id="KFA67265.1"/>
    </source>
</evidence>
<evidence type="ECO:0000256" key="1">
    <source>
        <dbReference type="SAM" id="MobiDB-lite"/>
    </source>
</evidence>
<feature type="compositionally biased region" description="Acidic residues" evidence="1">
    <location>
        <begin position="287"/>
        <end position="314"/>
    </location>
</feature>
<feature type="region of interest" description="Disordered" evidence="1">
    <location>
        <begin position="1"/>
        <end position="22"/>
    </location>
</feature>
<feature type="compositionally biased region" description="Basic and acidic residues" evidence="1">
    <location>
        <begin position="472"/>
        <end position="508"/>
    </location>
</feature>
<evidence type="ECO:0008006" key="4">
    <source>
        <dbReference type="Google" id="ProtNLM"/>
    </source>
</evidence>
<feature type="region of interest" description="Disordered" evidence="1">
    <location>
        <begin position="194"/>
        <end position="372"/>
    </location>
</feature>
<reference evidence="2 3" key="1">
    <citation type="journal article" date="2014" name="BMC Genomics">
        <title>Comparative genome sequencing reveals chemotype-specific gene clusters in the toxigenic black mold Stachybotrys.</title>
        <authorList>
            <person name="Semeiks J."/>
            <person name="Borek D."/>
            <person name="Otwinowski Z."/>
            <person name="Grishin N.V."/>
        </authorList>
    </citation>
    <scope>NUCLEOTIDE SEQUENCE [LARGE SCALE GENOMIC DNA]</scope>
    <source>
        <strain evidence="2 3">IBT 40285</strain>
    </source>
</reference>
<organism evidence="2 3">
    <name type="scientific">Stachybotrys chlorohalonatus (strain IBT 40285)</name>
    <dbReference type="NCBI Taxonomy" id="1283841"/>
    <lineage>
        <taxon>Eukaryota</taxon>
        <taxon>Fungi</taxon>
        <taxon>Dikarya</taxon>
        <taxon>Ascomycota</taxon>
        <taxon>Pezizomycotina</taxon>
        <taxon>Sordariomycetes</taxon>
        <taxon>Hypocreomycetidae</taxon>
        <taxon>Hypocreales</taxon>
        <taxon>Stachybotryaceae</taxon>
        <taxon>Stachybotrys</taxon>
    </lineage>
</organism>
<feature type="compositionally biased region" description="Basic and acidic residues" evidence="1">
    <location>
        <begin position="322"/>
        <end position="331"/>
    </location>
</feature>
<feature type="compositionally biased region" description="Acidic residues" evidence="1">
    <location>
        <begin position="602"/>
        <end position="614"/>
    </location>
</feature>
<dbReference type="InParanoid" id="A0A084QTI0"/>
<dbReference type="EMBL" id="KL660218">
    <property type="protein sequence ID" value="KFA67265.1"/>
    <property type="molecule type" value="Genomic_DNA"/>
</dbReference>
<keyword evidence="3" id="KW-1185">Reference proteome</keyword>
<dbReference type="AlphaFoldDB" id="A0A084QTI0"/>
<dbReference type="OrthoDB" id="275715at2759"/>
<feature type="compositionally biased region" description="Basic and acidic residues" evidence="1">
    <location>
        <begin position="670"/>
        <end position="696"/>
    </location>
</feature>
<accession>A0A084QTI0</accession>
<feature type="compositionally biased region" description="Polar residues" evidence="1">
    <location>
        <begin position="271"/>
        <end position="286"/>
    </location>
</feature>